<dbReference type="EMBL" id="BARV01042336">
    <property type="protein sequence ID" value="GAI47361.1"/>
    <property type="molecule type" value="Genomic_DNA"/>
</dbReference>
<dbReference type="AlphaFoldDB" id="X1PXT8"/>
<accession>X1PXT8</accession>
<protein>
    <submittedName>
        <fullName evidence="1">Uncharacterized protein</fullName>
    </submittedName>
</protein>
<name>X1PXT8_9ZZZZ</name>
<evidence type="ECO:0000313" key="1">
    <source>
        <dbReference type="EMBL" id="GAI47361.1"/>
    </source>
</evidence>
<gene>
    <name evidence="1" type="ORF">S06H3_63709</name>
</gene>
<organism evidence="1">
    <name type="scientific">marine sediment metagenome</name>
    <dbReference type="NCBI Taxonomy" id="412755"/>
    <lineage>
        <taxon>unclassified sequences</taxon>
        <taxon>metagenomes</taxon>
        <taxon>ecological metagenomes</taxon>
    </lineage>
</organism>
<feature type="non-terminal residue" evidence="1">
    <location>
        <position position="130"/>
    </location>
</feature>
<comment type="caution">
    <text evidence="1">The sequence shown here is derived from an EMBL/GenBank/DDBJ whole genome shotgun (WGS) entry which is preliminary data.</text>
</comment>
<sequence>PAERVETMIQTKIKKVAGERVEPERTATATEIMKAVKKEYITRAEGVDRLARMGYSEDEAGFKLDVYIGVAEGSPETYMEFVDLTEKYRKVMGLEAKLPPPELIEAGKMLKEAKKAEAETREKGLKEAKL</sequence>
<proteinExistence type="predicted"/>
<reference evidence="1" key="1">
    <citation type="journal article" date="2014" name="Front. Microbiol.">
        <title>High frequency of phylogenetically diverse reductive dehalogenase-homologous genes in deep subseafloor sedimentary metagenomes.</title>
        <authorList>
            <person name="Kawai M."/>
            <person name="Futagami T."/>
            <person name="Toyoda A."/>
            <person name="Takaki Y."/>
            <person name="Nishi S."/>
            <person name="Hori S."/>
            <person name="Arai W."/>
            <person name="Tsubouchi T."/>
            <person name="Morono Y."/>
            <person name="Uchiyama I."/>
            <person name="Ito T."/>
            <person name="Fujiyama A."/>
            <person name="Inagaki F."/>
            <person name="Takami H."/>
        </authorList>
    </citation>
    <scope>NUCLEOTIDE SEQUENCE</scope>
    <source>
        <strain evidence="1">Expedition CK06-06</strain>
    </source>
</reference>
<feature type="non-terminal residue" evidence="1">
    <location>
        <position position="1"/>
    </location>
</feature>